<dbReference type="VEuPathDB" id="FungiDB:FUN_018642"/>
<sequence length="903" mass="103163">MSQTSRNKIIFIKVIYIFILCSFFSFILADFIIIQPDPGLEVKSAKTFDDSSILLHMRKQRPIDDSSLDDHFIIRILDSNSETHQIKIFDEEIKEAENTFILTNEYILLTYYKLNDTMRYGMICNRNGEILIKTKGLVLGGSKVSSFSNVIVNVNPEVSFLWLTGIYNPPNGISTISWIVFSMPTSDENIIDKNIAKLGNDSISSEGEIWTEYKGFPTIDGGYGIAFIGRQPGIDNNETLNLNPEWLIYVIFLKHQTYERMELFQIYQANLGFNTMVFRECNLAYDNGYICIISVSSLGVPTKSGEFVISFLSSGAVAGKGINQFKIDDQIPPGRQYNIDGVVSLVYGGFAIILQNIDDNSIDNSICDSPNGQYPFSKYKNLPKKFQKVQDEILADGWSIYFFDLRQFFVDVHGYGNPYIESTSPEKDSKINSTTDKITINFTTPIVLSSNDISIYQVNQSQDILRQRTSAKNSEYVHLINNNLTIIVDVLSSTFNMQETYYVLMDNNFVKNITNNEPKIGIKKNKWSFNTTQLKEYKYAESAIVSISLDESYSRVFDDFTSQERSDFFVNLQNKLCQIIPVSDKQLKFTGKYRKDSSISQIQLALNIDNINNGRNVKSIIDDLDTLIRNKDITQISMVEPVVYLDKDYGCKHEPNIIDQLRDTAIIVFPALFLVASIYFISRWWCKNKNKKDPKECHNRIIISIAVILSDVVFDFLFTINDSVEVNLYIPRFSEKTEKIILCGGFISFMIEDLPQLVIQILYSNRTIAWNIIPLLSLISNGFIFVMDIYEYWFEIYHHIQGKDVNKNSSNSSTKLDENSLEISLAITPTNSISIVNKEIANNDDIEKNDESNVNEISPAEDIINYDEKMNKDANEKLKIQQQKPKIGIDETLNSESDIQNVI</sequence>
<keyword evidence="1" id="KW-0472">Membrane</keyword>
<dbReference type="Proteomes" id="UP000234323">
    <property type="component" value="Unassembled WGS sequence"/>
</dbReference>
<keyword evidence="1" id="KW-0812">Transmembrane</keyword>
<organism evidence="2 3">
    <name type="scientific">Rhizophagus irregularis</name>
    <dbReference type="NCBI Taxonomy" id="588596"/>
    <lineage>
        <taxon>Eukaryota</taxon>
        <taxon>Fungi</taxon>
        <taxon>Fungi incertae sedis</taxon>
        <taxon>Mucoromycota</taxon>
        <taxon>Glomeromycotina</taxon>
        <taxon>Glomeromycetes</taxon>
        <taxon>Glomerales</taxon>
        <taxon>Glomeraceae</taxon>
        <taxon>Rhizophagus</taxon>
    </lineage>
</organism>
<dbReference type="EMBL" id="LLXI01001779">
    <property type="protein sequence ID" value="PKY55116.1"/>
    <property type="molecule type" value="Genomic_DNA"/>
</dbReference>
<dbReference type="VEuPathDB" id="FungiDB:RhiirA1_422614"/>
<evidence type="ECO:0000313" key="2">
    <source>
        <dbReference type="EMBL" id="PKY55116.1"/>
    </source>
</evidence>
<proteinExistence type="predicted"/>
<accession>A0A2I1H8A6</accession>
<evidence type="ECO:0000256" key="1">
    <source>
        <dbReference type="SAM" id="Phobius"/>
    </source>
</evidence>
<evidence type="ECO:0000313" key="3">
    <source>
        <dbReference type="Proteomes" id="UP000234323"/>
    </source>
</evidence>
<reference evidence="2 3" key="1">
    <citation type="submission" date="2015-10" db="EMBL/GenBank/DDBJ databases">
        <title>Genome analyses suggest a sexual origin of heterokaryosis in a supposedly ancient asexual fungus.</title>
        <authorList>
            <person name="Ropars J."/>
            <person name="Sedzielewska K."/>
            <person name="Noel J."/>
            <person name="Charron P."/>
            <person name="Farinelli L."/>
            <person name="Marton T."/>
            <person name="Kruger M."/>
            <person name="Pelin A."/>
            <person name="Brachmann A."/>
            <person name="Corradi N."/>
        </authorList>
    </citation>
    <scope>NUCLEOTIDE SEQUENCE [LARGE SCALE GENOMIC DNA]</scope>
    <source>
        <strain evidence="2 3">A4</strain>
    </source>
</reference>
<feature type="transmembrane region" description="Helical" evidence="1">
    <location>
        <begin position="664"/>
        <end position="681"/>
    </location>
</feature>
<keyword evidence="1" id="KW-1133">Transmembrane helix</keyword>
<comment type="caution">
    <text evidence="2">The sequence shown here is derived from an EMBL/GenBank/DDBJ whole genome shotgun (WGS) entry which is preliminary data.</text>
</comment>
<gene>
    <name evidence="2" type="ORF">RhiirA4_503365</name>
</gene>
<dbReference type="VEuPathDB" id="FungiDB:RhiirFUN_005282"/>
<dbReference type="AlphaFoldDB" id="A0A2I1H8A6"/>
<feature type="transmembrane region" description="Helical" evidence="1">
    <location>
        <begin position="768"/>
        <end position="790"/>
    </location>
</feature>
<feature type="transmembrane region" description="Helical" evidence="1">
    <location>
        <begin position="701"/>
        <end position="720"/>
    </location>
</feature>
<name>A0A2I1H8A6_9GLOM</name>
<keyword evidence="3" id="KW-1185">Reference proteome</keyword>
<feature type="transmembrane region" description="Helical" evidence="1">
    <location>
        <begin position="12"/>
        <end position="34"/>
    </location>
</feature>
<protein>
    <submittedName>
        <fullName evidence="2">Uncharacterized protein</fullName>
    </submittedName>
</protein>